<accession>A0A2K9ECW8</accession>
<evidence type="ECO:0000259" key="4">
    <source>
        <dbReference type="PROSITE" id="PS50051"/>
    </source>
</evidence>
<evidence type="ECO:0000256" key="1">
    <source>
        <dbReference type="ARBA" id="ARBA00006354"/>
    </source>
</evidence>
<evidence type="ECO:0000256" key="3">
    <source>
        <dbReference type="ARBA" id="ARBA00022840"/>
    </source>
</evidence>
<dbReference type="Proteomes" id="UP000233534">
    <property type="component" value="Chromosome"/>
</dbReference>
<dbReference type="KEGG" id="hsc:HVS_10445"/>
<keyword evidence="6" id="KW-1185">Reference proteome</keyword>
<dbReference type="InterPro" id="IPR000523">
    <property type="entry name" value="Mg_chelatse_chII-like_cat_dom"/>
</dbReference>
<dbReference type="PROSITE" id="PS50051">
    <property type="entry name" value="MCM_2"/>
    <property type="match status" value="1"/>
</dbReference>
<dbReference type="NCBIfam" id="TIGR00368">
    <property type="entry name" value="YifB family Mg chelatase-like AAA ATPase"/>
    <property type="match status" value="1"/>
</dbReference>
<dbReference type="PANTHER" id="PTHR32039">
    <property type="entry name" value="MAGNESIUM-CHELATASE SUBUNIT CHLI"/>
    <property type="match status" value="1"/>
</dbReference>
<feature type="domain" description="MCM C-terminal AAA(+) ATPase" evidence="4">
    <location>
        <begin position="293"/>
        <end position="351"/>
    </location>
</feature>
<proteinExistence type="inferred from homology"/>
<dbReference type="InterPro" id="IPR045006">
    <property type="entry name" value="CHLI-like"/>
</dbReference>
<reference evidence="5 6" key="1">
    <citation type="submission" date="2017-12" db="EMBL/GenBank/DDBJ databases">
        <title>Complete genome sequence of Herbivorax saccincola GGR1, a novel Cellulosome-producing hydrolytic bacterium in a thermophilic biogas plant, established by Illumina and Nanopore MinION sequencing.</title>
        <authorList>
            <person name="Pechtl A."/>
            <person name="Ruckert C."/>
            <person name="Koeck D.E."/>
            <person name="Maus I."/>
            <person name="Winkler A."/>
            <person name="Kalinowski J."/>
            <person name="Puhler A."/>
            <person name="Schwarz W.W."/>
            <person name="Zverlov V.V."/>
            <person name="Schluter A."/>
            <person name="Liebl W."/>
        </authorList>
    </citation>
    <scope>NUCLEOTIDE SEQUENCE [LARGE SCALE GENOMIC DNA]</scope>
    <source>
        <strain evidence="6">SR1</strain>
    </source>
</reference>
<dbReference type="InterPro" id="IPR027417">
    <property type="entry name" value="P-loop_NTPase"/>
</dbReference>
<dbReference type="InterPro" id="IPR014721">
    <property type="entry name" value="Ribsml_uS5_D2-typ_fold_subgr"/>
</dbReference>
<dbReference type="EMBL" id="CP025197">
    <property type="protein sequence ID" value="AUG57984.1"/>
    <property type="molecule type" value="Genomic_DNA"/>
</dbReference>
<organism evidence="5 6">
    <name type="scientific">Acetivibrio saccincola</name>
    <dbReference type="NCBI Taxonomy" id="1677857"/>
    <lineage>
        <taxon>Bacteria</taxon>
        <taxon>Bacillati</taxon>
        <taxon>Bacillota</taxon>
        <taxon>Clostridia</taxon>
        <taxon>Eubacteriales</taxon>
        <taxon>Oscillospiraceae</taxon>
        <taxon>Acetivibrio</taxon>
    </lineage>
</organism>
<dbReference type="SMART" id="SM00382">
    <property type="entry name" value="AAA"/>
    <property type="match status" value="1"/>
</dbReference>
<dbReference type="InterPro" id="IPR001208">
    <property type="entry name" value="MCM_dom"/>
</dbReference>
<dbReference type="Pfam" id="PF01078">
    <property type="entry name" value="Mg_chelatase"/>
    <property type="match status" value="1"/>
</dbReference>
<comment type="similarity">
    <text evidence="1">Belongs to the Mg-chelatase subunits D/I family. ComM subfamily.</text>
</comment>
<dbReference type="InterPro" id="IPR020568">
    <property type="entry name" value="Ribosomal_Su5_D2-typ_SF"/>
</dbReference>
<dbReference type="Gene3D" id="3.30.230.10">
    <property type="match status" value="1"/>
</dbReference>
<dbReference type="Pfam" id="PF13541">
    <property type="entry name" value="ChlI"/>
    <property type="match status" value="1"/>
</dbReference>
<dbReference type="GO" id="GO:0005524">
    <property type="term" value="F:ATP binding"/>
    <property type="evidence" value="ECO:0007669"/>
    <property type="project" value="UniProtKB-KW"/>
</dbReference>
<evidence type="ECO:0000313" key="6">
    <source>
        <dbReference type="Proteomes" id="UP000233534"/>
    </source>
</evidence>
<dbReference type="AlphaFoldDB" id="A0A2K9ECW8"/>
<dbReference type="SUPFAM" id="SSF52540">
    <property type="entry name" value="P-loop containing nucleoside triphosphate hydrolases"/>
    <property type="match status" value="1"/>
</dbReference>
<dbReference type="SUPFAM" id="SSF54211">
    <property type="entry name" value="Ribosomal protein S5 domain 2-like"/>
    <property type="match status" value="1"/>
</dbReference>
<sequence>MLSKIKSLGLKGMDGYVVLVETDISNGLPTFDMVGLGDTAVKESKERVRAAIKNAGFKFHVNKITVNLAPADKRKEGSAFDLPIALGILAATGQVKLSNTGNSAFLGELSLDGGIKPVKGILPMTISAKENGIENIFLPVENADEAAIVSGINVYPAKTINDVVNHLNGIESIEKYDRDKDNIFKYNISYDVDFSDVKGQQAVKRALEVAASGGHNLIMVGGPGCGKTMMARRLPTILPSMTFEEALEVTKIYSIAGVLPERTPLITQRPFRAPHYTISSASLIGGGRIPKPGEISLAHYGVLFLDELPEFNKNVLEALRQPLEDGIVTISRVNATLTYPARTTLICAANPCKCGNYLEPSKECTCTPKDIQQYFGKISGPLMDRIDIHIEVSSVSYKELNSKEESEKSEDIRKRVNRARKIQQERYKDINIYSNAELSHSMIKKYCKLDDKCKSILENAFEKLGLSARAHGKILKVARTIADMEESEDIKVNHLLEAIQYRSLDRNNDIYT</sequence>
<name>A0A2K9ECW8_9FIRM</name>
<evidence type="ECO:0000313" key="5">
    <source>
        <dbReference type="EMBL" id="AUG57984.1"/>
    </source>
</evidence>
<dbReference type="RefSeq" id="WP_101301999.1">
    <property type="nucleotide sequence ID" value="NZ_CP025197.1"/>
</dbReference>
<dbReference type="PANTHER" id="PTHR32039:SF7">
    <property type="entry name" value="COMPETENCE PROTEIN COMM"/>
    <property type="match status" value="1"/>
</dbReference>
<dbReference type="Pfam" id="PF13335">
    <property type="entry name" value="Mg_chelatase_C"/>
    <property type="match status" value="1"/>
</dbReference>
<dbReference type="InterPro" id="IPR003593">
    <property type="entry name" value="AAA+_ATPase"/>
</dbReference>
<dbReference type="Gene3D" id="3.40.50.300">
    <property type="entry name" value="P-loop containing nucleotide triphosphate hydrolases"/>
    <property type="match status" value="1"/>
</dbReference>
<keyword evidence="2" id="KW-0547">Nucleotide-binding</keyword>
<dbReference type="GO" id="GO:0003677">
    <property type="term" value="F:DNA binding"/>
    <property type="evidence" value="ECO:0007669"/>
    <property type="project" value="InterPro"/>
</dbReference>
<dbReference type="InterPro" id="IPR004482">
    <property type="entry name" value="Mg_chelat-rel"/>
</dbReference>
<dbReference type="InterPro" id="IPR025158">
    <property type="entry name" value="Mg_chelat-rel_C"/>
</dbReference>
<keyword evidence="3" id="KW-0067">ATP-binding</keyword>
<protein>
    <submittedName>
        <fullName evidence="5">Competence protein ComM</fullName>
    </submittedName>
</protein>
<evidence type="ECO:0000256" key="2">
    <source>
        <dbReference type="ARBA" id="ARBA00022741"/>
    </source>
</evidence>
<gene>
    <name evidence="5" type="primary">comM</name>
    <name evidence="5" type="ORF">HVS_10445</name>
</gene>